<feature type="signal peptide" evidence="1">
    <location>
        <begin position="1"/>
        <end position="18"/>
    </location>
</feature>
<sequence length="57" mass="6050">MCSPPVCVLVWGLVNVLCHVLHPIVLCLGGMGRGDDVFPVPGCVSPPSVYILCFVLK</sequence>
<dbReference type="EMBL" id="CATNWA010021305">
    <property type="protein sequence ID" value="CAI9622167.1"/>
    <property type="molecule type" value="Genomic_DNA"/>
</dbReference>
<keyword evidence="1" id="KW-0732">Signal</keyword>
<evidence type="ECO:0000313" key="3">
    <source>
        <dbReference type="Proteomes" id="UP001162483"/>
    </source>
</evidence>
<name>A0ABN9HK58_9NEOB</name>
<organism evidence="2 3">
    <name type="scientific">Staurois parvus</name>
    <dbReference type="NCBI Taxonomy" id="386267"/>
    <lineage>
        <taxon>Eukaryota</taxon>
        <taxon>Metazoa</taxon>
        <taxon>Chordata</taxon>
        <taxon>Craniata</taxon>
        <taxon>Vertebrata</taxon>
        <taxon>Euteleostomi</taxon>
        <taxon>Amphibia</taxon>
        <taxon>Batrachia</taxon>
        <taxon>Anura</taxon>
        <taxon>Neobatrachia</taxon>
        <taxon>Ranoidea</taxon>
        <taxon>Ranidae</taxon>
        <taxon>Staurois</taxon>
    </lineage>
</organism>
<accession>A0ABN9HK58</accession>
<evidence type="ECO:0000313" key="2">
    <source>
        <dbReference type="EMBL" id="CAI9622167.1"/>
    </source>
</evidence>
<evidence type="ECO:0000256" key="1">
    <source>
        <dbReference type="SAM" id="SignalP"/>
    </source>
</evidence>
<proteinExistence type="predicted"/>
<gene>
    <name evidence="2" type="ORF">SPARVUS_LOCUS16241628</name>
</gene>
<keyword evidence="3" id="KW-1185">Reference proteome</keyword>
<comment type="caution">
    <text evidence="2">The sequence shown here is derived from an EMBL/GenBank/DDBJ whole genome shotgun (WGS) entry which is preliminary data.</text>
</comment>
<feature type="chain" id="PRO_5045665811" evidence="1">
    <location>
        <begin position="19"/>
        <end position="57"/>
    </location>
</feature>
<reference evidence="2" key="1">
    <citation type="submission" date="2023-05" db="EMBL/GenBank/DDBJ databases">
        <authorList>
            <person name="Stuckert A."/>
        </authorList>
    </citation>
    <scope>NUCLEOTIDE SEQUENCE</scope>
</reference>
<protein>
    <submittedName>
        <fullName evidence="2">Uncharacterized protein</fullName>
    </submittedName>
</protein>
<dbReference type="Proteomes" id="UP001162483">
    <property type="component" value="Unassembled WGS sequence"/>
</dbReference>